<dbReference type="InterPro" id="IPR036250">
    <property type="entry name" value="AcylCo_DH-like_C"/>
</dbReference>
<dbReference type="InterPro" id="IPR037069">
    <property type="entry name" value="AcylCoA_DH/ox_N_sf"/>
</dbReference>
<proteinExistence type="inferred from homology"/>
<dbReference type="GO" id="GO:0050660">
    <property type="term" value="F:flavin adenine dinucleotide binding"/>
    <property type="evidence" value="ECO:0007669"/>
    <property type="project" value="InterPro"/>
</dbReference>
<gene>
    <name evidence="7" type="ORF">BN977_05779</name>
</gene>
<dbReference type="Gene3D" id="1.20.140.10">
    <property type="entry name" value="Butyryl-CoA Dehydrogenase, subunit A, domain 3"/>
    <property type="match status" value="1"/>
</dbReference>
<comment type="cofactor">
    <cofactor evidence="1">
        <name>FAD</name>
        <dbReference type="ChEBI" id="CHEBI:57692"/>
    </cofactor>
</comment>
<evidence type="ECO:0000259" key="6">
    <source>
        <dbReference type="Pfam" id="PF00441"/>
    </source>
</evidence>
<dbReference type="EMBL" id="CCBB010000003">
    <property type="protein sequence ID" value="CDO10938.1"/>
    <property type="molecule type" value="Genomic_DNA"/>
</dbReference>
<dbReference type="STRING" id="258533.BN977_05779"/>
<evidence type="ECO:0000313" key="8">
    <source>
        <dbReference type="Proteomes" id="UP000028870"/>
    </source>
</evidence>
<dbReference type="InterPro" id="IPR009100">
    <property type="entry name" value="AcylCoA_DH/oxidase_NM_dom_sf"/>
</dbReference>
<evidence type="ECO:0000256" key="2">
    <source>
        <dbReference type="ARBA" id="ARBA00009347"/>
    </source>
</evidence>
<keyword evidence="5" id="KW-0560">Oxidoreductase</keyword>
<dbReference type="PANTHER" id="PTHR43884:SF20">
    <property type="entry name" value="ACYL-COA DEHYDROGENASE FADE28"/>
    <property type="match status" value="1"/>
</dbReference>
<evidence type="ECO:0000256" key="1">
    <source>
        <dbReference type="ARBA" id="ARBA00001974"/>
    </source>
</evidence>
<feature type="domain" description="Acyl-CoA dehydrogenase/oxidase C-terminal" evidence="6">
    <location>
        <begin position="203"/>
        <end position="327"/>
    </location>
</feature>
<dbReference type="InterPro" id="IPR009075">
    <property type="entry name" value="AcylCo_DH/oxidase_C"/>
</dbReference>
<keyword evidence="3" id="KW-0285">Flavoprotein</keyword>
<accession>W9AZG2</accession>
<dbReference type="eggNOG" id="COG1960">
    <property type="taxonomic scope" value="Bacteria"/>
</dbReference>
<sequence length="355" mass="37842">MNAPDLTRTTAPAVDADLSAMMDAVFADYRAGSAERVPGRRATLDRALWRRLDDLGLVRLTGAEASGGSGAGWREAAELLSCAVRHGVRVPLAEHDLLANWLWEAVTGDSGDDCVRTVCVLPRDGHAEVPVPWAGEVDRVVVVWPSGPEYRVVDLATTALAIGPRTNLIGEPRDVVVVDPTPHNGHPVSPALVTQLKQKAALVRAVQVCAALDRAVQMSVEHVSTRLQFGRPLAKFQAIQNLVSDAAAQAALARSATEAALNMAIETHWKSPYLAFQIAVARSCAGHAASVVTRNSHQVHGAIGTTHEHRLPEFTRAALAWRCEFGSVHFWDGQVAAAAMAAGQKGLWELIAAGS</sequence>
<dbReference type="Gene3D" id="1.10.540.10">
    <property type="entry name" value="Acyl-CoA dehydrogenase/oxidase, N-terminal domain"/>
    <property type="match status" value="1"/>
</dbReference>
<dbReference type="AlphaFoldDB" id="W9AZG2"/>
<reference evidence="7" key="1">
    <citation type="submission" date="2014-03" db="EMBL/GenBank/DDBJ databases">
        <title>Draft Genome Sequence of Mycobacterium cosmeticum DSM 44829.</title>
        <authorList>
            <person name="Croce O."/>
            <person name="Robert C."/>
            <person name="Raoult D."/>
            <person name="Drancourt M."/>
        </authorList>
    </citation>
    <scope>NUCLEOTIDE SEQUENCE [LARGE SCALE GENOMIC DNA]</scope>
    <source>
        <strain evidence="7">DSM 44829</strain>
    </source>
</reference>
<name>W9AZG2_MYCCO</name>
<reference evidence="7" key="2">
    <citation type="submission" date="2014-03" db="EMBL/GenBank/DDBJ databases">
        <authorList>
            <person name="Urmite Genomes"/>
        </authorList>
    </citation>
    <scope>NUCLEOTIDE SEQUENCE</scope>
    <source>
        <strain evidence="7">DSM 44829</strain>
    </source>
</reference>
<evidence type="ECO:0000256" key="4">
    <source>
        <dbReference type="ARBA" id="ARBA00022827"/>
    </source>
</evidence>
<keyword evidence="4" id="KW-0274">FAD</keyword>
<dbReference type="SUPFAM" id="SSF47203">
    <property type="entry name" value="Acyl-CoA dehydrogenase C-terminal domain-like"/>
    <property type="match status" value="1"/>
</dbReference>
<keyword evidence="8" id="KW-1185">Reference proteome</keyword>
<dbReference type="SUPFAM" id="SSF56645">
    <property type="entry name" value="Acyl-CoA dehydrogenase NM domain-like"/>
    <property type="match status" value="1"/>
</dbReference>
<evidence type="ECO:0000256" key="3">
    <source>
        <dbReference type="ARBA" id="ARBA00022630"/>
    </source>
</evidence>
<dbReference type="RefSeq" id="WP_051561967.1">
    <property type="nucleotide sequence ID" value="NZ_CCBB010000003.1"/>
</dbReference>
<dbReference type="GO" id="GO:0003995">
    <property type="term" value="F:acyl-CoA dehydrogenase activity"/>
    <property type="evidence" value="ECO:0007669"/>
    <property type="project" value="TreeGrafter"/>
</dbReference>
<evidence type="ECO:0000256" key="5">
    <source>
        <dbReference type="ARBA" id="ARBA00023002"/>
    </source>
</evidence>
<organism evidence="7 8">
    <name type="scientific">Mycolicibacterium cosmeticum</name>
    <dbReference type="NCBI Taxonomy" id="258533"/>
    <lineage>
        <taxon>Bacteria</taxon>
        <taxon>Bacillati</taxon>
        <taxon>Actinomycetota</taxon>
        <taxon>Actinomycetes</taxon>
        <taxon>Mycobacteriales</taxon>
        <taxon>Mycobacteriaceae</taxon>
        <taxon>Mycolicibacterium</taxon>
    </lineage>
</organism>
<dbReference type="Proteomes" id="UP000028870">
    <property type="component" value="Unassembled WGS sequence"/>
</dbReference>
<comment type="caution">
    <text evidence="7">The sequence shown here is derived from an EMBL/GenBank/DDBJ whole genome shotgun (WGS) entry which is preliminary data.</text>
</comment>
<evidence type="ECO:0000313" key="7">
    <source>
        <dbReference type="EMBL" id="CDO10938.1"/>
    </source>
</evidence>
<comment type="similarity">
    <text evidence="2">Belongs to the acyl-CoA dehydrogenase family.</text>
</comment>
<protein>
    <submittedName>
        <fullName evidence="7">Acyl-CoA dehydrogenase</fullName>
    </submittedName>
</protein>
<dbReference type="PANTHER" id="PTHR43884">
    <property type="entry name" value="ACYL-COA DEHYDROGENASE"/>
    <property type="match status" value="1"/>
</dbReference>
<dbReference type="Pfam" id="PF00441">
    <property type="entry name" value="Acyl-CoA_dh_1"/>
    <property type="match status" value="1"/>
</dbReference>